<dbReference type="EMBL" id="JBBPBN010000005">
    <property type="protein sequence ID" value="KAK9037420.1"/>
    <property type="molecule type" value="Genomic_DNA"/>
</dbReference>
<feature type="region of interest" description="Disordered" evidence="1">
    <location>
        <begin position="177"/>
        <end position="206"/>
    </location>
</feature>
<feature type="region of interest" description="Disordered" evidence="1">
    <location>
        <begin position="238"/>
        <end position="270"/>
    </location>
</feature>
<feature type="region of interest" description="Disordered" evidence="1">
    <location>
        <begin position="93"/>
        <end position="136"/>
    </location>
</feature>
<reference evidence="2 3" key="1">
    <citation type="journal article" date="2024" name="G3 (Bethesda)">
        <title>Genome assembly of Hibiscus sabdariffa L. provides insights into metabolisms of medicinal natural products.</title>
        <authorList>
            <person name="Kim T."/>
        </authorList>
    </citation>
    <scope>NUCLEOTIDE SEQUENCE [LARGE SCALE GENOMIC DNA]</scope>
    <source>
        <strain evidence="2">TK-2024</strain>
        <tissue evidence="2">Old leaves</tissue>
    </source>
</reference>
<organism evidence="2 3">
    <name type="scientific">Hibiscus sabdariffa</name>
    <name type="common">roselle</name>
    <dbReference type="NCBI Taxonomy" id="183260"/>
    <lineage>
        <taxon>Eukaryota</taxon>
        <taxon>Viridiplantae</taxon>
        <taxon>Streptophyta</taxon>
        <taxon>Embryophyta</taxon>
        <taxon>Tracheophyta</taxon>
        <taxon>Spermatophyta</taxon>
        <taxon>Magnoliopsida</taxon>
        <taxon>eudicotyledons</taxon>
        <taxon>Gunneridae</taxon>
        <taxon>Pentapetalae</taxon>
        <taxon>rosids</taxon>
        <taxon>malvids</taxon>
        <taxon>Malvales</taxon>
        <taxon>Malvaceae</taxon>
        <taxon>Malvoideae</taxon>
        <taxon>Hibiscus</taxon>
    </lineage>
</organism>
<proteinExistence type="predicted"/>
<evidence type="ECO:0000313" key="2">
    <source>
        <dbReference type="EMBL" id="KAK9037420.1"/>
    </source>
</evidence>
<comment type="caution">
    <text evidence="2">The sequence shown here is derived from an EMBL/GenBank/DDBJ whole genome shotgun (WGS) entry which is preliminary data.</text>
</comment>
<evidence type="ECO:0000256" key="1">
    <source>
        <dbReference type="SAM" id="MobiDB-lite"/>
    </source>
</evidence>
<evidence type="ECO:0000313" key="3">
    <source>
        <dbReference type="Proteomes" id="UP001396334"/>
    </source>
</evidence>
<keyword evidence="3" id="KW-1185">Reference proteome</keyword>
<name>A0ABR2TIV9_9ROSI</name>
<feature type="compositionally biased region" description="Polar residues" evidence="1">
    <location>
        <begin position="238"/>
        <end position="255"/>
    </location>
</feature>
<feature type="compositionally biased region" description="Basic and acidic residues" evidence="1">
    <location>
        <begin position="44"/>
        <end position="65"/>
    </location>
</feature>
<dbReference type="Proteomes" id="UP001396334">
    <property type="component" value="Unassembled WGS sequence"/>
</dbReference>
<feature type="region of interest" description="Disordered" evidence="1">
    <location>
        <begin position="1"/>
        <end position="74"/>
    </location>
</feature>
<sequence>METLMNGNPSLNGNPNVLETPSTVGQNGRPPDDVVQLSCPSPLERSRDPGNPEHEPVDKKARSQEELLDASMMEVEDGQRDSLFAEAETDIAGTTLVDPASGGQERGHVENLKGRDSYASMVSRNSGPSGVQGGVRDAGSAEVTVLESDYVIDRSGPFPTVKFSDKDDCERLNKTVAPIGEPVVEGPAKDVSGNKARPSTSHGSRFAELEVEDVMIPNDDSIEQVSEVRVLNTENVITKNTAGRGSKSTVQQPTFVKNAAYKASNPDKKR</sequence>
<feature type="compositionally biased region" description="Polar residues" evidence="1">
    <location>
        <begin position="120"/>
        <end position="129"/>
    </location>
</feature>
<feature type="compositionally biased region" description="Basic and acidic residues" evidence="1">
    <location>
        <begin position="105"/>
        <end position="116"/>
    </location>
</feature>
<feature type="compositionally biased region" description="Polar residues" evidence="1">
    <location>
        <begin position="1"/>
        <end position="26"/>
    </location>
</feature>
<gene>
    <name evidence="2" type="ORF">V6N11_022331</name>
</gene>
<accession>A0ABR2TIV9</accession>
<protein>
    <submittedName>
        <fullName evidence="2">Uncharacterized protein</fullName>
    </submittedName>
</protein>